<keyword evidence="3" id="KW-1185">Reference proteome</keyword>
<sequence length="336" mass="37727">MHSPSLPPCVNAVDSIRYGLEDDCQFTITSNGVHFEVLLSVDSPPHTIERDYLDRIHALQKAKNQDELDLLFDEISDVLAVSCQPFFRQFAQCHGAFSPRTLNDYCNPKVVGLRVCTRDEKLCIILEEDLSTFPYYWNHAGLSRYQLGPGIPAFALSQIEVLDVMKHDAVFKVCIEGTTLCAKMTSHQSELHSLKREISSLLQIQRTDFRTRLSIPSVVGLITSDEDCCSALGFLMDYIDTDTTKPHLQALVESASKQQRQKWATQISDMVQQLHLHGLVWGDVKAQNVLISCDDNAWVVDFGGSFTDGWVTGELANTKEGDMMGLQKIQSLLRND</sequence>
<dbReference type="EMBL" id="ML996570">
    <property type="protein sequence ID" value="KAF2759388.1"/>
    <property type="molecule type" value="Genomic_DNA"/>
</dbReference>
<dbReference type="Gene3D" id="1.10.510.10">
    <property type="entry name" value="Transferase(Phosphotransferase) domain 1"/>
    <property type="match status" value="1"/>
</dbReference>
<accession>A0A6A6W933</accession>
<evidence type="ECO:0000313" key="3">
    <source>
        <dbReference type="Proteomes" id="UP000799437"/>
    </source>
</evidence>
<dbReference type="Proteomes" id="UP000799437">
    <property type="component" value="Unassembled WGS sequence"/>
</dbReference>
<gene>
    <name evidence="2" type="ORF">EJ05DRAFT_344506</name>
</gene>
<dbReference type="GeneID" id="54482001"/>
<feature type="domain" description="Protein kinase" evidence="1">
    <location>
        <begin position="156"/>
        <end position="336"/>
    </location>
</feature>
<dbReference type="AlphaFoldDB" id="A0A6A6W933"/>
<dbReference type="SUPFAM" id="SSF56112">
    <property type="entry name" value="Protein kinase-like (PK-like)"/>
    <property type="match status" value="1"/>
</dbReference>
<dbReference type="PROSITE" id="PS50011">
    <property type="entry name" value="PROTEIN_KINASE_DOM"/>
    <property type="match status" value="1"/>
</dbReference>
<dbReference type="Pfam" id="PF00069">
    <property type="entry name" value="Pkinase"/>
    <property type="match status" value="1"/>
</dbReference>
<dbReference type="InterPro" id="IPR000719">
    <property type="entry name" value="Prot_kinase_dom"/>
</dbReference>
<name>A0A6A6W933_9PEZI</name>
<dbReference type="OrthoDB" id="4062651at2759"/>
<evidence type="ECO:0000259" key="1">
    <source>
        <dbReference type="PROSITE" id="PS50011"/>
    </source>
</evidence>
<evidence type="ECO:0000313" key="2">
    <source>
        <dbReference type="EMBL" id="KAF2759388.1"/>
    </source>
</evidence>
<proteinExistence type="predicted"/>
<dbReference type="GO" id="GO:0005524">
    <property type="term" value="F:ATP binding"/>
    <property type="evidence" value="ECO:0007669"/>
    <property type="project" value="InterPro"/>
</dbReference>
<reference evidence="2" key="1">
    <citation type="journal article" date="2020" name="Stud. Mycol.">
        <title>101 Dothideomycetes genomes: a test case for predicting lifestyles and emergence of pathogens.</title>
        <authorList>
            <person name="Haridas S."/>
            <person name="Albert R."/>
            <person name="Binder M."/>
            <person name="Bloem J."/>
            <person name="Labutti K."/>
            <person name="Salamov A."/>
            <person name="Andreopoulos B."/>
            <person name="Baker S."/>
            <person name="Barry K."/>
            <person name="Bills G."/>
            <person name="Bluhm B."/>
            <person name="Cannon C."/>
            <person name="Castanera R."/>
            <person name="Culley D."/>
            <person name="Daum C."/>
            <person name="Ezra D."/>
            <person name="Gonzalez J."/>
            <person name="Henrissat B."/>
            <person name="Kuo A."/>
            <person name="Liang C."/>
            <person name="Lipzen A."/>
            <person name="Lutzoni F."/>
            <person name="Magnuson J."/>
            <person name="Mondo S."/>
            <person name="Nolan M."/>
            <person name="Ohm R."/>
            <person name="Pangilinan J."/>
            <person name="Park H.-J."/>
            <person name="Ramirez L."/>
            <person name="Alfaro M."/>
            <person name="Sun H."/>
            <person name="Tritt A."/>
            <person name="Yoshinaga Y."/>
            <person name="Zwiers L.-H."/>
            <person name="Turgeon B."/>
            <person name="Goodwin S."/>
            <person name="Spatafora J."/>
            <person name="Crous P."/>
            <person name="Grigoriev I."/>
        </authorList>
    </citation>
    <scope>NUCLEOTIDE SEQUENCE</scope>
    <source>
        <strain evidence="2">CBS 121739</strain>
    </source>
</reference>
<dbReference type="RefSeq" id="XP_033601839.1">
    <property type="nucleotide sequence ID" value="XM_033740947.1"/>
</dbReference>
<organism evidence="2 3">
    <name type="scientific">Pseudovirgaria hyperparasitica</name>
    <dbReference type="NCBI Taxonomy" id="470096"/>
    <lineage>
        <taxon>Eukaryota</taxon>
        <taxon>Fungi</taxon>
        <taxon>Dikarya</taxon>
        <taxon>Ascomycota</taxon>
        <taxon>Pezizomycotina</taxon>
        <taxon>Dothideomycetes</taxon>
        <taxon>Dothideomycetes incertae sedis</taxon>
        <taxon>Acrospermales</taxon>
        <taxon>Acrospermaceae</taxon>
        <taxon>Pseudovirgaria</taxon>
    </lineage>
</organism>
<dbReference type="GO" id="GO:0004672">
    <property type="term" value="F:protein kinase activity"/>
    <property type="evidence" value="ECO:0007669"/>
    <property type="project" value="InterPro"/>
</dbReference>
<dbReference type="InterPro" id="IPR011009">
    <property type="entry name" value="Kinase-like_dom_sf"/>
</dbReference>
<protein>
    <recommendedName>
        <fullName evidence="1">Protein kinase domain-containing protein</fullName>
    </recommendedName>
</protein>